<keyword evidence="10" id="KW-1185">Reference proteome</keyword>
<dbReference type="RefSeq" id="WP_025351994.1">
    <property type="nucleotide sequence ID" value="NZ_CP006850.1"/>
</dbReference>
<organism evidence="9 10">
    <name type="scientific">Nocardia nova SH22a</name>
    <dbReference type="NCBI Taxonomy" id="1415166"/>
    <lineage>
        <taxon>Bacteria</taxon>
        <taxon>Bacillati</taxon>
        <taxon>Actinomycetota</taxon>
        <taxon>Actinomycetes</taxon>
        <taxon>Mycobacteriales</taxon>
        <taxon>Nocardiaceae</taxon>
        <taxon>Nocardia</taxon>
    </lineage>
</organism>
<dbReference type="Pfam" id="PF03772">
    <property type="entry name" value="Competence"/>
    <property type="match status" value="1"/>
</dbReference>
<protein>
    <submittedName>
        <fullName evidence="9">ComEC/Rec2-like competence protein</fullName>
    </submittedName>
</protein>
<dbReference type="KEGG" id="nno:NONO_c58600"/>
<dbReference type="eggNOG" id="COG0658">
    <property type="taxonomic scope" value="Bacteria"/>
</dbReference>
<comment type="subcellular location">
    <subcellularLocation>
        <location evidence="1">Cell membrane</location>
        <topology evidence="1">Multi-pass membrane protein</topology>
    </subcellularLocation>
</comment>
<feature type="transmembrane region" description="Helical" evidence="7">
    <location>
        <begin position="384"/>
        <end position="402"/>
    </location>
</feature>
<feature type="transmembrane region" description="Helical" evidence="7">
    <location>
        <begin position="312"/>
        <end position="331"/>
    </location>
</feature>
<evidence type="ECO:0000256" key="2">
    <source>
        <dbReference type="ARBA" id="ARBA00022475"/>
    </source>
</evidence>
<feature type="transmembrane region" description="Helical" evidence="7">
    <location>
        <begin position="99"/>
        <end position="119"/>
    </location>
</feature>
<sequence>MSKRRTTRESEPRDDEVGAVSSAGQVMPGTAERGENSSRESGFDARLVPAAVACWLVMVLAVLAGWRAGVGAGVMLGISSLALGWCLARGIVRGLGRSVAWTVLAALAAAAGFAFAGGWQEHRAAAHPLGQLPAGSVVTAEVVAGDARPLPSRSFGGRQWMMRATVREFRYGTTTVRGGAAVTVITPERVWSQLVPGQHVTFRARTDRPWRRDLTVAVLRAQGPPTAVGPKTWWQSAAATVRTKLSESARRALSPDAAGVLPGLIDGDISHLPDHVREDFQAVDLTHLLAVSGTNVSILLAGVLLSTRALTLDPRVGAVLAGLALIGFVILARPSPSVLRASVMGAVAVLAIMTGRRKQALPALCAAVIVLVGVSPQLAVDAGFALSVLATAALILLAPRWTRWLERRGWPTSVAEAFGVAVAAFVVTTPIIVALTGHVSGVAILANVLVEPVVAPITLIGVAAAVLSCVWQPAAVWVLHLAAPPMWWLLTVAEHAAALGLSFPMPTGVAGAALAATVLAAGITVLGLAGSHRRRGRRTANPRASGGGVADLSLPTRRIVP</sequence>
<gene>
    <name evidence="9" type="ORF">NONO_c58600</name>
</gene>
<feature type="transmembrane region" description="Helical" evidence="7">
    <location>
        <begin position="414"/>
        <end position="433"/>
    </location>
</feature>
<feature type="transmembrane region" description="Helical" evidence="7">
    <location>
        <begin position="72"/>
        <end position="92"/>
    </location>
</feature>
<evidence type="ECO:0000256" key="6">
    <source>
        <dbReference type="SAM" id="MobiDB-lite"/>
    </source>
</evidence>
<dbReference type="PATRIC" id="fig|1415166.3.peg.6039"/>
<feature type="transmembrane region" description="Helical" evidence="7">
    <location>
        <begin position="509"/>
        <end position="529"/>
    </location>
</feature>
<keyword evidence="5 7" id="KW-0472">Membrane</keyword>
<accession>W5TMZ7</accession>
<evidence type="ECO:0000259" key="8">
    <source>
        <dbReference type="Pfam" id="PF03772"/>
    </source>
</evidence>
<dbReference type="Proteomes" id="UP000019150">
    <property type="component" value="Chromosome"/>
</dbReference>
<feature type="transmembrane region" description="Helical" evidence="7">
    <location>
        <begin position="486"/>
        <end position="503"/>
    </location>
</feature>
<evidence type="ECO:0000256" key="4">
    <source>
        <dbReference type="ARBA" id="ARBA00022989"/>
    </source>
</evidence>
<name>W5TMZ7_9NOCA</name>
<dbReference type="HOGENOM" id="CLU_010363_8_2_11"/>
<feature type="region of interest" description="Disordered" evidence="6">
    <location>
        <begin position="534"/>
        <end position="561"/>
    </location>
</feature>
<keyword evidence="4 7" id="KW-1133">Transmembrane helix</keyword>
<feature type="transmembrane region" description="Helical" evidence="7">
    <location>
        <begin position="47"/>
        <end position="66"/>
    </location>
</feature>
<evidence type="ECO:0000256" key="5">
    <source>
        <dbReference type="ARBA" id="ARBA00023136"/>
    </source>
</evidence>
<dbReference type="NCBIfam" id="TIGR00360">
    <property type="entry name" value="ComEC_N-term"/>
    <property type="match status" value="1"/>
</dbReference>
<feature type="transmembrane region" description="Helical" evidence="7">
    <location>
        <begin position="360"/>
        <end position="378"/>
    </location>
</feature>
<dbReference type="InterPro" id="IPR052159">
    <property type="entry name" value="Competence_DNA_uptake"/>
</dbReference>
<dbReference type="EMBL" id="CP006850">
    <property type="protein sequence ID" value="AHH20637.1"/>
    <property type="molecule type" value="Genomic_DNA"/>
</dbReference>
<keyword evidence="2" id="KW-1003">Cell membrane</keyword>
<dbReference type="InterPro" id="IPR004477">
    <property type="entry name" value="ComEC_N"/>
</dbReference>
<feature type="region of interest" description="Disordered" evidence="6">
    <location>
        <begin position="1"/>
        <end position="39"/>
    </location>
</feature>
<feature type="domain" description="ComEC/Rec2-related protein" evidence="8">
    <location>
        <begin position="264"/>
        <end position="520"/>
    </location>
</feature>
<reference evidence="9 10" key="1">
    <citation type="journal article" date="2014" name="Appl. Environ. Microbiol.">
        <title>Insights into the Microbial Degradation of Rubber and Gutta-Percha by Analysis of the Complete Genome of Nocardia nova SH22a.</title>
        <authorList>
            <person name="Luo Q."/>
            <person name="Hiessl S."/>
            <person name="Poehlein A."/>
            <person name="Daniel R."/>
            <person name="Steinbuchel A."/>
        </authorList>
    </citation>
    <scope>NUCLEOTIDE SEQUENCE [LARGE SCALE GENOMIC DNA]</scope>
    <source>
        <strain evidence="9">SH22a</strain>
    </source>
</reference>
<evidence type="ECO:0000256" key="1">
    <source>
        <dbReference type="ARBA" id="ARBA00004651"/>
    </source>
</evidence>
<feature type="transmembrane region" description="Helical" evidence="7">
    <location>
        <begin position="453"/>
        <end position="479"/>
    </location>
</feature>
<keyword evidence="3 7" id="KW-0812">Transmembrane</keyword>
<dbReference type="STRING" id="1415166.NONO_c58600"/>
<evidence type="ECO:0000256" key="3">
    <source>
        <dbReference type="ARBA" id="ARBA00022692"/>
    </source>
</evidence>
<dbReference type="PANTHER" id="PTHR30619">
    <property type="entry name" value="DNA INTERNALIZATION/COMPETENCE PROTEIN COMEC/REC2"/>
    <property type="match status" value="1"/>
</dbReference>
<evidence type="ECO:0000256" key="7">
    <source>
        <dbReference type="SAM" id="Phobius"/>
    </source>
</evidence>
<proteinExistence type="predicted"/>
<dbReference type="GO" id="GO:0005886">
    <property type="term" value="C:plasma membrane"/>
    <property type="evidence" value="ECO:0007669"/>
    <property type="project" value="UniProtKB-SubCell"/>
</dbReference>
<evidence type="ECO:0000313" key="10">
    <source>
        <dbReference type="Proteomes" id="UP000019150"/>
    </source>
</evidence>
<dbReference type="AlphaFoldDB" id="W5TMZ7"/>
<evidence type="ECO:0000313" key="9">
    <source>
        <dbReference type="EMBL" id="AHH20637.1"/>
    </source>
</evidence>
<dbReference type="PANTHER" id="PTHR30619:SF7">
    <property type="entry name" value="BETA-LACTAMASE DOMAIN PROTEIN"/>
    <property type="match status" value="1"/>
</dbReference>